<dbReference type="InterPro" id="IPR036188">
    <property type="entry name" value="FAD/NAD-bd_sf"/>
</dbReference>
<name>A0ABV7DLV0_9HYPH</name>
<evidence type="ECO:0000313" key="2">
    <source>
        <dbReference type="EMBL" id="MFC3075232.1"/>
    </source>
</evidence>
<dbReference type="InterPro" id="IPR038732">
    <property type="entry name" value="HpyO/CreE_NAD-binding"/>
</dbReference>
<feature type="domain" description="FAD-dependent urate hydroxylase HpyO/Asp monooxygenase CreE-like FAD/NAD(P)-binding" evidence="1">
    <location>
        <begin position="11"/>
        <end position="164"/>
    </location>
</feature>
<organism evidence="2 3">
    <name type="scientific">Shinella pollutisoli</name>
    <dbReference type="NCBI Taxonomy" id="2250594"/>
    <lineage>
        <taxon>Bacteria</taxon>
        <taxon>Pseudomonadati</taxon>
        <taxon>Pseudomonadota</taxon>
        <taxon>Alphaproteobacteria</taxon>
        <taxon>Hyphomicrobiales</taxon>
        <taxon>Rhizobiaceae</taxon>
        <taxon>Shinella</taxon>
    </lineage>
</organism>
<accession>A0ABV7DLV0</accession>
<keyword evidence="3" id="KW-1185">Reference proteome</keyword>
<dbReference type="PANTHER" id="PTHR40254:SF1">
    <property type="entry name" value="BLR0577 PROTEIN"/>
    <property type="match status" value="1"/>
</dbReference>
<dbReference type="Pfam" id="PF13454">
    <property type="entry name" value="NAD_binding_9"/>
    <property type="match status" value="1"/>
</dbReference>
<dbReference type="RefSeq" id="WP_257317655.1">
    <property type="nucleotide sequence ID" value="NZ_JANFDG010000032.1"/>
</dbReference>
<gene>
    <name evidence="2" type="ORF">ACFOHH_19135</name>
</gene>
<sequence length="477" mass="50164">MSGRADRPVVAVVGGGYAGAAFAYHLARRLPAGAARIVVFEPRALLGAGLAYDTDEPVHRINVPAARMTFVPGDDEHFQRWLFEAGALAGDPEAMTAEGHVFARRSAFGRYVAAQLAPLLAAGTIEHRRTRVRAVARARDGAWTVTAEQGAALAADLVVVATTHPSPQAPAALDRALAGHPRYVADATGPGALSAIRPQDRVLVVGTGLTAADVIASLDAAGHRGPITAVSRRGLRSRGHNPAPQDPFGDFTVLPARSARALLRRVRSAVADAAAAGLTWHAVFDRLRAQGGEVWRALPVAERRRLIRFLRPYWDVHRFRIAPQVEAAMERRLAAGTLAFHAAAIAGVRCENGGEIAVAFRPRHGEGPAEGRYDAVVVTTGPGHGAVLSSQPFLAGLAAEGALQADTVGLGIAVDEESRAIGADGRTIDTLFVAGPLARGTFGELMGLPQVTEHADSVAERIARDVLALQALRRRAG</sequence>
<evidence type="ECO:0000313" key="3">
    <source>
        <dbReference type="Proteomes" id="UP001595377"/>
    </source>
</evidence>
<protein>
    <submittedName>
        <fullName evidence="2">FAD/NAD(P)-binding protein</fullName>
    </submittedName>
</protein>
<dbReference type="SUPFAM" id="SSF51905">
    <property type="entry name" value="FAD/NAD(P)-binding domain"/>
    <property type="match status" value="1"/>
</dbReference>
<evidence type="ECO:0000259" key="1">
    <source>
        <dbReference type="Pfam" id="PF13454"/>
    </source>
</evidence>
<dbReference type="Proteomes" id="UP001595377">
    <property type="component" value="Unassembled WGS sequence"/>
</dbReference>
<reference evidence="3" key="1">
    <citation type="journal article" date="2019" name="Int. J. Syst. Evol. Microbiol.">
        <title>The Global Catalogue of Microorganisms (GCM) 10K type strain sequencing project: providing services to taxonomists for standard genome sequencing and annotation.</title>
        <authorList>
            <consortium name="The Broad Institute Genomics Platform"/>
            <consortium name="The Broad Institute Genome Sequencing Center for Infectious Disease"/>
            <person name="Wu L."/>
            <person name="Ma J."/>
        </authorList>
    </citation>
    <scope>NUCLEOTIDE SEQUENCE [LARGE SCALE GENOMIC DNA]</scope>
    <source>
        <strain evidence="3">KCTC 52677</strain>
    </source>
</reference>
<dbReference type="Gene3D" id="3.50.50.60">
    <property type="entry name" value="FAD/NAD(P)-binding domain"/>
    <property type="match status" value="2"/>
</dbReference>
<proteinExistence type="predicted"/>
<dbReference type="EMBL" id="JBHRSP010000033">
    <property type="protein sequence ID" value="MFC3075232.1"/>
    <property type="molecule type" value="Genomic_DNA"/>
</dbReference>
<dbReference type="InterPro" id="IPR052189">
    <property type="entry name" value="L-asp_N-monooxygenase_NS-form"/>
</dbReference>
<comment type="caution">
    <text evidence="2">The sequence shown here is derived from an EMBL/GenBank/DDBJ whole genome shotgun (WGS) entry which is preliminary data.</text>
</comment>
<dbReference type="PANTHER" id="PTHR40254">
    <property type="entry name" value="BLR0577 PROTEIN"/>
    <property type="match status" value="1"/>
</dbReference>